<dbReference type="AlphaFoldDB" id="A0A9J7HML7"/>
<feature type="region of interest" description="Disordered" evidence="3">
    <location>
        <begin position="1"/>
        <end position="29"/>
    </location>
</feature>
<keyword evidence="4" id="KW-1185">Reference proteome</keyword>
<dbReference type="SUPFAM" id="SSF101898">
    <property type="entry name" value="NHL repeat"/>
    <property type="match status" value="1"/>
</dbReference>
<dbReference type="Pfam" id="PF17170">
    <property type="entry name" value="DUF5128"/>
    <property type="match status" value="1"/>
</dbReference>
<protein>
    <submittedName>
        <fullName evidence="5 6">Tripartite motif-containing protein 3-like</fullName>
    </submittedName>
</protein>
<dbReference type="PANTHER" id="PTHR24104">
    <property type="entry name" value="E3 UBIQUITIN-PROTEIN LIGASE NHLRC1-RELATED"/>
    <property type="match status" value="1"/>
</dbReference>
<dbReference type="OrthoDB" id="252722at2759"/>
<dbReference type="PANTHER" id="PTHR24104:SF50">
    <property type="entry name" value="SMP-30_GLUCONOLACTONASE_LRE-LIKE REGION DOMAIN-CONTAINING PROTEIN"/>
    <property type="match status" value="1"/>
</dbReference>
<dbReference type="OMA" id="NCKHIAT"/>
<evidence type="ECO:0000256" key="1">
    <source>
        <dbReference type="ARBA" id="ARBA00022737"/>
    </source>
</evidence>
<reference evidence="5 6" key="2">
    <citation type="submission" date="2025-04" db="UniProtKB">
        <authorList>
            <consortium name="RefSeq"/>
        </authorList>
    </citation>
    <scope>IDENTIFICATION</scope>
    <source>
        <strain evidence="5 6">S238N-H82</strain>
        <tissue evidence="5 6">Testes</tissue>
    </source>
</reference>
<feature type="repeat" description="NHL" evidence="2">
    <location>
        <begin position="31"/>
        <end position="71"/>
    </location>
</feature>
<feature type="repeat" description="NHL" evidence="2">
    <location>
        <begin position="173"/>
        <end position="215"/>
    </location>
</feature>
<evidence type="ECO:0000313" key="5">
    <source>
        <dbReference type="RefSeq" id="XP_035662378.1"/>
    </source>
</evidence>
<dbReference type="GeneID" id="118406432"/>
<feature type="repeat" description="NHL" evidence="2">
    <location>
        <begin position="219"/>
        <end position="262"/>
    </location>
</feature>
<accession>A0A9J7HML7</accession>
<dbReference type="GO" id="GO:0000209">
    <property type="term" value="P:protein polyubiquitination"/>
    <property type="evidence" value="ECO:0000318"/>
    <property type="project" value="GO_Central"/>
</dbReference>
<proteinExistence type="predicted"/>
<gene>
    <name evidence="5 6" type="primary">LOC118406432</name>
</gene>
<keyword evidence="1" id="KW-0677">Repeat</keyword>
<organism evidence="4 6">
    <name type="scientific">Branchiostoma floridae</name>
    <name type="common">Florida lancelet</name>
    <name type="synonym">Amphioxus</name>
    <dbReference type="NCBI Taxonomy" id="7739"/>
    <lineage>
        <taxon>Eukaryota</taxon>
        <taxon>Metazoa</taxon>
        <taxon>Chordata</taxon>
        <taxon>Cephalochordata</taxon>
        <taxon>Leptocardii</taxon>
        <taxon>Amphioxiformes</taxon>
        <taxon>Branchiostomatidae</taxon>
        <taxon>Branchiostoma</taxon>
    </lineage>
</organism>
<dbReference type="PROSITE" id="PS51125">
    <property type="entry name" value="NHL"/>
    <property type="match status" value="3"/>
</dbReference>
<dbReference type="GO" id="GO:0061630">
    <property type="term" value="F:ubiquitin protein ligase activity"/>
    <property type="evidence" value="ECO:0000318"/>
    <property type="project" value="GO_Central"/>
</dbReference>
<dbReference type="FunFam" id="2.40.10.500:FF:000001">
    <property type="entry name" value="tripartite motif-containing protein 3-like"/>
    <property type="match status" value="1"/>
</dbReference>
<evidence type="ECO:0000256" key="2">
    <source>
        <dbReference type="PROSITE-ProRule" id="PRU00504"/>
    </source>
</evidence>
<dbReference type="Gene3D" id="2.120.10.30">
    <property type="entry name" value="TolB, C-terminal domain"/>
    <property type="match status" value="2"/>
</dbReference>
<evidence type="ECO:0000256" key="3">
    <source>
        <dbReference type="SAM" id="MobiDB-lite"/>
    </source>
</evidence>
<evidence type="ECO:0000313" key="4">
    <source>
        <dbReference type="Proteomes" id="UP000001554"/>
    </source>
</evidence>
<dbReference type="Proteomes" id="UP000001554">
    <property type="component" value="Chromosome 19"/>
</dbReference>
<sequence length="301" mass="33455">MAATLESAESAEGTGHHHGNQRQREHQRLTIGGKGSAAGQFKHPFGVAVSDDGEIFVADCGNKRIQVFTLQGSFVRQFPTAVPGKGRMFVSDVALDAVGNLWVMQWAKYSKDFEHVVQYSPQGRMLRKIDLKRTYIHRGVAVNTLTNHILITQITRDENNDTYGELLVYRPDGTFVRTLGVEEEMVSPWSIAVTEDGNIYVSDNNKSYIYVYNKDGQFLFKFGGNGSGEGQLKYPRGICADKAGNIVVADASNSRVEMFDKNGGFLKHITTDIETPWIPAMTMQGQLVVTDDVKNTVEIFH</sequence>
<dbReference type="Pfam" id="PF01436">
    <property type="entry name" value="NHL"/>
    <property type="match status" value="1"/>
</dbReference>
<name>A0A9J7HML7_BRAFL</name>
<dbReference type="RefSeq" id="XP_035662379.1">
    <property type="nucleotide sequence ID" value="XM_035806486.1"/>
</dbReference>
<dbReference type="InterPro" id="IPR050952">
    <property type="entry name" value="TRIM-NHL_E3_ligases"/>
</dbReference>
<reference evidence="4" key="1">
    <citation type="journal article" date="2020" name="Nat. Ecol. Evol.">
        <title>Deeply conserved synteny resolves early events in vertebrate evolution.</title>
        <authorList>
            <person name="Simakov O."/>
            <person name="Marletaz F."/>
            <person name="Yue J.X."/>
            <person name="O'Connell B."/>
            <person name="Jenkins J."/>
            <person name="Brandt A."/>
            <person name="Calef R."/>
            <person name="Tung C.H."/>
            <person name="Huang T.K."/>
            <person name="Schmutz J."/>
            <person name="Satoh N."/>
            <person name="Yu J.K."/>
            <person name="Putnam N.H."/>
            <person name="Green R.E."/>
            <person name="Rokhsar D.S."/>
        </authorList>
    </citation>
    <scope>NUCLEOTIDE SEQUENCE [LARGE SCALE GENOMIC DNA]</scope>
    <source>
        <strain evidence="4">S238N-H82</strain>
    </source>
</reference>
<evidence type="ECO:0000313" key="6">
    <source>
        <dbReference type="RefSeq" id="XP_035662379.1"/>
    </source>
</evidence>
<dbReference type="RefSeq" id="XP_035662378.1">
    <property type="nucleotide sequence ID" value="XM_035806485.1"/>
</dbReference>
<dbReference type="InterPro" id="IPR011042">
    <property type="entry name" value="6-blade_b-propeller_TolB-like"/>
</dbReference>
<dbReference type="InterPro" id="IPR001258">
    <property type="entry name" value="NHL_repeat"/>
</dbReference>
<dbReference type="KEGG" id="bfo:118406432"/>
<dbReference type="GO" id="GO:0043161">
    <property type="term" value="P:proteasome-mediated ubiquitin-dependent protein catabolic process"/>
    <property type="evidence" value="ECO:0000318"/>
    <property type="project" value="GO_Central"/>
</dbReference>
<dbReference type="FunFam" id="2.120.10.30:FF:000064">
    <property type="entry name" value="Uncharacterized protein"/>
    <property type="match status" value="1"/>
</dbReference>